<dbReference type="InterPro" id="IPR024344">
    <property type="entry name" value="MDMPI_metal-binding"/>
</dbReference>
<dbReference type="InterPro" id="IPR034660">
    <property type="entry name" value="DinB/YfiT-like"/>
</dbReference>
<dbReference type="Pfam" id="PF11716">
    <property type="entry name" value="MDMPI_N"/>
    <property type="match status" value="1"/>
</dbReference>
<dbReference type="Proteomes" id="UP001331936">
    <property type="component" value="Unassembled WGS sequence"/>
</dbReference>
<comment type="caution">
    <text evidence="2">The sequence shown here is derived from an EMBL/GenBank/DDBJ whole genome shotgun (WGS) entry which is preliminary data.</text>
</comment>
<keyword evidence="3" id="KW-1185">Reference proteome</keyword>
<proteinExistence type="predicted"/>
<feature type="domain" description="Mycothiol-dependent maleylpyruvate isomerase metal-binding" evidence="1">
    <location>
        <begin position="13"/>
        <end position="132"/>
    </location>
</feature>
<protein>
    <submittedName>
        <fullName evidence="2">TIGR03086 family metal-binding protein</fullName>
    </submittedName>
</protein>
<dbReference type="NCBIfam" id="TIGR03086">
    <property type="entry name" value="TIGR03086 family metal-binding protein"/>
    <property type="match status" value="1"/>
</dbReference>
<dbReference type="RefSeq" id="WP_330150835.1">
    <property type="nucleotide sequence ID" value="NZ_JAUZMZ010000015.1"/>
</dbReference>
<organism evidence="2 3">
    <name type="scientific">Rhodococcus chondri</name>
    <dbReference type="NCBI Taxonomy" id="3065941"/>
    <lineage>
        <taxon>Bacteria</taxon>
        <taxon>Bacillati</taxon>
        <taxon>Actinomycetota</taxon>
        <taxon>Actinomycetes</taxon>
        <taxon>Mycobacteriales</taxon>
        <taxon>Nocardiaceae</taxon>
        <taxon>Rhodococcus</taxon>
    </lineage>
</organism>
<dbReference type="NCBIfam" id="TIGR03083">
    <property type="entry name" value="maleylpyruvate isomerase family mycothiol-dependent enzyme"/>
    <property type="match status" value="1"/>
</dbReference>
<accession>A0ABU7JMY4</accession>
<evidence type="ECO:0000313" key="2">
    <source>
        <dbReference type="EMBL" id="MEE2031396.1"/>
    </source>
</evidence>
<evidence type="ECO:0000259" key="1">
    <source>
        <dbReference type="Pfam" id="PF11716"/>
    </source>
</evidence>
<dbReference type="Gene3D" id="1.20.120.450">
    <property type="entry name" value="dinb family like domain"/>
    <property type="match status" value="1"/>
</dbReference>
<sequence length="203" mass="21674">MTSTQTDPRPLFRNALDWVATLIDGVRPEQFTDPTPCPEFDVRSLIGHIVGTVDRGRIIGAGGDPLAVPESATAPDDAWTTVLRSAADRYWTVWDDDALLDSTVTAPWGTFPGRAAVLIALNEALVHGWDLAVATGQNPEADPTSAQAALTIMQQALPETPRGGRVPFGDVVRPAADAGPTERLANWAGRVSAPWRDRAGSSR</sequence>
<evidence type="ECO:0000313" key="3">
    <source>
        <dbReference type="Proteomes" id="UP001331936"/>
    </source>
</evidence>
<dbReference type="InterPro" id="IPR017517">
    <property type="entry name" value="Maleyloyr_isom"/>
</dbReference>
<dbReference type="SUPFAM" id="SSF109854">
    <property type="entry name" value="DinB/YfiT-like putative metalloenzymes"/>
    <property type="match status" value="1"/>
</dbReference>
<dbReference type="EMBL" id="JAUZMZ010000015">
    <property type="protein sequence ID" value="MEE2031396.1"/>
    <property type="molecule type" value="Genomic_DNA"/>
</dbReference>
<name>A0ABU7JMY4_9NOCA</name>
<reference evidence="2 3" key="1">
    <citation type="submission" date="2023-08" db="EMBL/GenBank/DDBJ databases">
        <authorList>
            <person name="Girao M."/>
            <person name="Carvalho M.F."/>
        </authorList>
    </citation>
    <scope>NUCLEOTIDE SEQUENCE [LARGE SCALE GENOMIC DNA]</scope>
    <source>
        <strain evidence="2 3">CC-R104</strain>
    </source>
</reference>
<dbReference type="InterPro" id="IPR017520">
    <property type="entry name" value="CHP03086"/>
</dbReference>
<gene>
    <name evidence="2" type="ORF">Q8814_04595</name>
</gene>